<sequence length="281" mass="30720">MDSNLLPLITCPHHPTVTLMVEQIEYATDGTIERGYLRCPHCTRRYPITDGILDVLGTQWPASIAQWVNEMPPAAWAYERTWRPLALSLLSGEQFPLERELHLITELAGVERGGLMIDVGCSNGLYARALAHACRHHGANGFVVGIDLSRPMLLEARTRARAQKLNISFIRASAQALPFADGSANVLVMGGSLNEIGDVAAALAEWHRVLTPDGRGVMMSLTASPTPVGRLLQSLLSTGGLQFPTITELNQAFADAGLYVRDQWQYGIVVFSVVQVFDEMA</sequence>
<evidence type="ECO:0000259" key="1">
    <source>
        <dbReference type="Pfam" id="PF13649"/>
    </source>
</evidence>
<gene>
    <name evidence="2" type="ORF">C0184_05720</name>
</gene>
<dbReference type="GO" id="GO:0008168">
    <property type="term" value="F:methyltransferase activity"/>
    <property type="evidence" value="ECO:0007669"/>
    <property type="project" value="UniProtKB-KW"/>
</dbReference>
<keyword evidence="2" id="KW-0808">Transferase</keyword>
<dbReference type="InterPro" id="IPR029063">
    <property type="entry name" value="SAM-dependent_MTases_sf"/>
</dbReference>
<dbReference type="SUPFAM" id="SSF53335">
    <property type="entry name" value="S-adenosyl-L-methionine-dependent methyltransferases"/>
    <property type="match status" value="1"/>
</dbReference>
<dbReference type="CDD" id="cd02440">
    <property type="entry name" value="AdoMet_MTases"/>
    <property type="match status" value="1"/>
</dbReference>
<dbReference type="Gene3D" id="3.40.50.150">
    <property type="entry name" value="Vaccinia Virus protein VP39"/>
    <property type="match status" value="1"/>
</dbReference>
<dbReference type="Proteomes" id="UP000243376">
    <property type="component" value="Unassembled WGS sequence"/>
</dbReference>
<dbReference type="PANTHER" id="PTHR43591">
    <property type="entry name" value="METHYLTRANSFERASE"/>
    <property type="match status" value="1"/>
</dbReference>
<evidence type="ECO:0000313" key="3">
    <source>
        <dbReference type="Proteomes" id="UP000243376"/>
    </source>
</evidence>
<dbReference type="AlphaFoldDB" id="A0A2J6X7U4"/>
<accession>A0A2J6X7U4</accession>
<evidence type="ECO:0000313" key="2">
    <source>
        <dbReference type="EMBL" id="PMP83149.1"/>
    </source>
</evidence>
<name>A0A2J6X7U4_9CHLR</name>
<dbReference type="Pfam" id="PF03966">
    <property type="entry name" value="Trm112p"/>
    <property type="match status" value="1"/>
</dbReference>
<dbReference type="PANTHER" id="PTHR43591:SF24">
    <property type="entry name" value="2-METHOXY-6-POLYPRENYL-1,4-BENZOQUINOL METHYLASE, MITOCHONDRIAL"/>
    <property type="match status" value="1"/>
</dbReference>
<dbReference type="SUPFAM" id="SSF158997">
    <property type="entry name" value="Trm112p-like"/>
    <property type="match status" value="1"/>
</dbReference>
<proteinExistence type="predicted"/>
<dbReference type="InterPro" id="IPR005651">
    <property type="entry name" value="Trm112-like"/>
</dbReference>
<reference evidence="2 3" key="1">
    <citation type="submission" date="2018-01" db="EMBL/GenBank/DDBJ databases">
        <title>Metagenomic assembled genomes from two thermal pools in the Uzon Caldera, Kamchatka, Russia.</title>
        <authorList>
            <person name="Wilkins L."/>
            <person name="Ettinger C."/>
        </authorList>
    </citation>
    <scope>NUCLEOTIDE SEQUENCE [LARGE SCALE GENOMIC DNA]</scope>
    <source>
        <strain evidence="2">ZAV-02</strain>
    </source>
</reference>
<dbReference type="EMBL" id="PNIQ01000378">
    <property type="protein sequence ID" value="PMP83149.1"/>
    <property type="molecule type" value="Genomic_DNA"/>
</dbReference>
<comment type="caution">
    <text evidence="2">The sequence shown here is derived from an EMBL/GenBank/DDBJ whole genome shotgun (WGS) entry which is preliminary data.</text>
</comment>
<dbReference type="InterPro" id="IPR041698">
    <property type="entry name" value="Methyltransf_25"/>
</dbReference>
<feature type="domain" description="Methyltransferase" evidence="1">
    <location>
        <begin position="117"/>
        <end position="214"/>
    </location>
</feature>
<organism evidence="2 3">
    <name type="scientific">Chloroflexus aggregans</name>
    <dbReference type="NCBI Taxonomy" id="152260"/>
    <lineage>
        <taxon>Bacteria</taxon>
        <taxon>Bacillati</taxon>
        <taxon>Chloroflexota</taxon>
        <taxon>Chloroflexia</taxon>
        <taxon>Chloroflexales</taxon>
        <taxon>Chloroflexineae</taxon>
        <taxon>Chloroflexaceae</taxon>
        <taxon>Chloroflexus</taxon>
    </lineage>
</organism>
<dbReference type="GO" id="GO:0032259">
    <property type="term" value="P:methylation"/>
    <property type="evidence" value="ECO:0007669"/>
    <property type="project" value="UniProtKB-KW"/>
</dbReference>
<dbReference type="Pfam" id="PF13649">
    <property type="entry name" value="Methyltransf_25"/>
    <property type="match status" value="1"/>
</dbReference>
<protein>
    <submittedName>
        <fullName evidence="2">Methyltransferase type 11</fullName>
    </submittedName>
</protein>
<keyword evidence="2" id="KW-0489">Methyltransferase</keyword>